<keyword evidence="2" id="KW-0732">Signal</keyword>
<name>A0ABW3K2X2_9BACT</name>
<dbReference type="RefSeq" id="WP_377580072.1">
    <property type="nucleotide sequence ID" value="NZ_JBHTKA010000004.1"/>
</dbReference>
<dbReference type="EMBL" id="JBHTKA010000004">
    <property type="protein sequence ID" value="MFD1000623.1"/>
    <property type="molecule type" value="Genomic_DNA"/>
</dbReference>
<organism evidence="3 4">
    <name type="scientific">Ohtaekwangia kribbensis</name>
    <dbReference type="NCBI Taxonomy" id="688913"/>
    <lineage>
        <taxon>Bacteria</taxon>
        <taxon>Pseudomonadati</taxon>
        <taxon>Bacteroidota</taxon>
        <taxon>Cytophagia</taxon>
        <taxon>Cytophagales</taxon>
        <taxon>Fulvivirgaceae</taxon>
        <taxon>Ohtaekwangia</taxon>
    </lineage>
</organism>
<reference evidence="4" key="1">
    <citation type="journal article" date="2019" name="Int. J. Syst. Evol. Microbiol.">
        <title>The Global Catalogue of Microorganisms (GCM) 10K type strain sequencing project: providing services to taxonomists for standard genome sequencing and annotation.</title>
        <authorList>
            <consortium name="The Broad Institute Genomics Platform"/>
            <consortium name="The Broad Institute Genome Sequencing Center for Infectious Disease"/>
            <person name="Wu L."/>
            <person name="Ma J."/>
        </authorList>
    </citation>
    <scope>NUCLEOTIDE SEQUENCE [LARGE SCALE GENOMIC DNA]</scope>
    <source>
        <strain evidence="4">CCUG 58938</strain>
    </source>
</reference>
<feature type="signal peptide" evidence="2">
    <location>
        <begin position="1"/>
        <end position="23"/>
    </location>
</feature>
<gene>
    <name evidence="3" type="ORF">ACFQ21_14960</name>
</gene>
<keyword evidence="4" id="KW-1185">Reference proteome</keyword>
<keyword evidence="1" id="KW-0812">Transmembrane</keyword>
<protein>
    <submittedName>
        <fullName evidence="3">Uncharacterized protein</fullName>
    </submittedName>
</protein>
<evidence type="ECO:0000256" key="1">
    <source>
        <dbReference type="SAM" id="Phobius"/>
    </source>
</evidence>
<dbReference type="PROSITE" id="PS51257">
    <property type="entry name" value="PROKAR_LIPOPROTEIN"/>
    <property type="match status" value="1"/>
</dbReference>
<keyword evidence="1" id="KW-0472">Membrane</keyword>
<sequence length="206" mass="22789">MKHILLLAAAILIVTACSSPRYTYNFDYYDYNSGRKHHHAKAAQSKSETQEHPLILEERTLVASAAPIVLTEEDIPADKAIAKPAKVSKPSKTTLAETKKAEAAAKENAALLAKRYKELSKSQRKEFKAELKKQFKRYMKARRTGDITVANNAAGTMDQDLKMAIIFGAVGLTLTLFGGINEAFWILGVIAIVVGVVFLVKWLVRQ</sequence>
<feature type="transmembrane region" description="Helical" evidence="1">
    <location>
        <begin position="183"/>
        <end position="204"/>
    </location>
</feature>
<proteinExistence type="predicted"/>
<evidence type="ECO:0000313" key="4">
    <source>
        <dbReference type="Proteomes" id="UP001597112"/>
    </source>
</evidence>
<evidence type="ECO:0000313" key="3">
    <source>
        <dbReference type="EMBL" id="MFD1000623.1"/>
    </source>
</evidence>
<feature type="chain" id="PRO_5046125722" evidence="2">
    <location>
        <begin position="24"/>
        <end position="206"/>
    </location>
</feature>
<keyword evidence="1" id="KW-1133">Transmembrane helix</keyword>
<evidence type="ECO:0000256" key="2">
    <source>
        <dbReference type="SAM" id="SignalP"/>
    </source>
</evidence>
<dbReference type="Proteomes" id="UP001597112">
    <property type="component" value="Unassembled WGS sequence"/>
</dbReference>
<comment type="caution">
    <text evidence="3">The sequence shown here is derived from an EMBL/GenBank/DDBJ whole genome shotgun (WGS) entry which is preliminary data.</text>
</comment>
<accession>A0ABW3K2X2</accession>